<dbReference type="AlphaFoldDB" id="A0A0D7AXH0"/>
<proteinExistence type="predicted"/>
<dbReference type="EMBL" id="KN880841">
    <property type="protein sequence ID" value="KIY61976.1"/>
    <property type="molecule type" value="Genomic_DNA"/>
</dbReference>
<protein>
    <submittedName>
        <fullName evidence="1">Uncharacterized protein</fullName>
    </submittedName>
</protein>
<organism evidence="1 2">
    <name type="scientific">Cylindrobasidium torrendii FP15055 ss-10</name>
    <dbReference type="NCBI Taxonomy" id="1314674"/>
    <lineage>
        <taxon>Eukaryota</taxon>
        <taxon>Fungi</taxon>
        <taxon>Dikarya</taxon>
        <taxon>Basidiomycota</taxon>
        <taxon>Agaricomycotina</taxon>
        <taxon>Agaricomycetes</taxon>
        <taxon>Agaricomycetidae</taxon>
        <taxon>Agaricales</taxon>
        <taxon>Marasmiineae</taxon>
        <taxon>Physalacriaceae</taxon>
        <taxon>Cylindrobasidium</taxon>
    </lineage>
</organism>
<evidence type="ECO:0000313" key="2">
    <source>
        <dbReference type="Proteomes" id="UP000054007"/>
    </source>
</evidence>
<accession>A0A0D7AXH0</accession>
<dbReference type="Proteomes" id="UP000054007">
    <property type="component" value="Unassembled WGS sequence"/>
</dbReference>
<name>A0A0D7AXH0_9AGAR</name>
<gene>
    <name evidence="1" type="ORF">CYLTODRAFT_459389</name>
</gene>
<sequence length="193" mass="22338">MPALRADRILLRETEAPEWPDTKQQRLFQFYLEYCRTGVRLELPANTDMSTTALEHRLATHSASFLMHRLGDCGVRDMRDFRLMAGLTLSLHHMLNLRIALGLRNWHNWRDFQRILDAIRGDEEAQPGRFRSIPGLQRQKIRDKWRRVAVCLADIPRPPLAIVNNIADVDVGAGEWPIEWDILGSLAAPVPRW</sequence>
<keyword evidence="2" id="KW-1185">Reference proteome</keyword>
<evidence type="ECO:0000313" key="1">
    <source>
        <dbReference type="EMBL" id="KIY61976.1"/>
    </source>
</evidence>
<reference evidence="1 2" key="1">
    <citation type="journal article" date="2015" name="Fungal Genet. Biol.">
        <title>Evolution of novel wood decay mechanisms in Agaricales revealed by the genome sequences of Fistulina hepatica and Cylindrobasidium torrendii.</title>
        <authorList>
            <person name="Floudas D."/>
            <person name="Held B.W."/>
            <person name="Riley R."/>
            <person name="Nagy L.G."/>
            <person name="Koehler G."/>
            <person name="Ransdell A.S."/>
            <person name="Younus H."/>
            <person name="Chow J."/>
            <person name="Chiniquy J."/>
            <person name="Lipzen A."/>
            <person name="Tritt A."/>
            <person name="Sun H."/>
            <person name="Haridas S."/>
            <person name="LaButti K."/>
            <person name="Ohm R.A."/>
            <person name="Kues U."/>
            <person name="Blanchette R.A."/>
            <person name="Grigoriev I.V."/>
            <person name="Minto R.E."/>
            <person name="Hibbett D.S."/>
        </authorList>
    </citation>
    <scope>NUCLEOTIDE SEQUENCE [LARGE SCALE GENOMIC DNA]</scope>
    <source>
        <strain evidence="1 2">FP15055 ss-10</strain>
    </source>
</reference>